<proteinExistence type="predicted"/>
<accession>A0A382NEV8</accession>
<feature type="non-terminal residue" evidence="1">
    <location>
        <position position="22"/>
    </location>
</feature>
<gene>
    <name evidence="1" type="ORF">METZ01_LOCUS310965</name>
</gene>
<evidence type="ECO:0000313" key="1">
    <source>
        <dbReference type="EMBL" id="SVC58111.1"/>
    </source>
</evidence>
<dbReference type="EMBL" id="UINC01099100">
    <property type="protein sequence ID" value="SVC58111.1"/>
    <property type="molecule type" value="Genomic_DNA"/>
</dbReference>
<protein>
    <submittedName>
        <fullName evidence="1">Uncharacterized protein</fullName>
    </submittedName>
</protein>
<sequence length="22" mass="2517">ITQSVLNGDIFKLDLIFLKPKN</sequence>
<organism evidence="1">
    <name type="scientific">marine metagenome</name>
    <dbReference type="NCBI Taxonomy" id="408172"/>
    <lineage>
        <taxon>unclassified sequences</taxon>
        <taxon>metagenomes</taxon>
        <taxon>ecological metagenomes</taxon>
    </lineage>
</organism>
<feature type="non-terminal residue" evidence="1">
    <location>
        <position position="1"/>
    </location>
</feature>
<reference evidence="1" key="1">
    <citation type="submission" date="2018-05" db="EMBL/GenBank/DDBJ databases">
        <authorList>
            <person name="Lanie J.A."/>
            <person name="Ng W.-L."/>
            <person name="Kazmierczak K.M."/>
            <person name="Andrzejewski T.M."/>
            <person name="Davidsen T.M."/>
            <person name="Wayne K.J."/>
            <person name="Tettelin H."/>
            <person name="Glass J.I."/>
            <person name="Rusch D."/>
            <person name="Podicherti R."/>
            <person name="Tsui H.-C.T."/>
            <person name="Winkler M.E."/>
        </authorList>
    </citation>
    <scope>NUCLEOTIDE SEQUENCE</scope>
</reference>
<dbReference type="AlphaFoldDB" id="A0A382NEV8"/>
<name>A0A382NEV8_9ZZZZ</name>